<dbReference type="EMBL" id="QGMJ01000143">
    <property type="protein sequence ID" value="TVY41284.1"/>
    <property type="molecule type" value="Genomic_DNA"/>
</dbReference>
<dbReference type="GO" id="GO:0016616">
    <property type="term" value="F:oxidoreductase activity, acting on the CH-OH group of donors, NAD or NADP as acceptor"/>
    <property type="evidence" value="ECO:0007669"/>
    <property type="project" value="TreeGrafter"/>
</dbReference>
<dbReference type="SUPFAM" id="SSF51735">
    <property type="entry name" value="NAD(P)-binding Rossmann-fold domains"/>
    <property type="match status" value="1"/>
</dbReference>
<evidence type="ECO:0000256" key="1">
    <source>
        <dbReference type="ARBA" id="ARBA00006484"/>
    </source>
</evidence>
<evidence type="ECO:0000256" key="2">
    <source>
        <dbReference type="ARBA" id="ARBA00023002"/>
    </source>
</evidence>
<dbReference type="CDD" id="cd05233">
    <property type="entry name" value="SDR_c"/>
    <property type="match status" value="1"/>
</dbReference>
<name>A0A8H8RT21_9HELO</name>
<dbReference type="AlphaFoldDB" id="A0A8H8RT21"/>
<dbReference type="PANTHER" id="PTHR42760:SF37">
    <property type="entry name" value="CLAVALDEHYDE DEHYDROGENASE"/>
    <property type="match status" value="1"/>
</dbReference>
<dbReference type="Proteomes" id="UP000462212">
    <property type="component" value="Unassembled WGS sequence"/>
</dbReference>
<keyword evidence="2" id="KW-0560">Oxidoreductase</keyword>
<organism evidence="3 4">
    <name type="scientific">Lachnellula subtilissima</name>
    <dbReference type="NCBI Taxonomy" id="602034"/>
    <lineage>
        <taxon>Eukaryota</taxon>
        <taxon>Fungi</taxon>
        <taxon>Dikarya</taxon>
        <taxon>Ascomycota</taxon>
        <taxon>Pezizomycotina</taxon>
        <taxon>Leotiomycetes</taxon>
        <taxon>Helotiales</taxon>
        <taxon>Lachnaceae</taxon>
        <taxon>Lachnellula</taxon>
    </lineage>
</organism>
<proteinExistence type="inferred from homology"/>
<dbReference type="Pfam" id="PF00106">
    <property type="entry name" value="adh_short"/>
    <property type="match status" value="1"/>
</dbReference>
<reference evidence="3 4" key="1">
    <citation type="submission" date="2018-05" db="EMBL/GenBank/DDBJ databases">
        <title>Genome sequencing and assembly of the regulated plant pathogen Lachnellula willkommii and related sister species for the development of diagnostic species identification markers.</title>
        <authorList>
            <person name="Giroux E."/>
            <person name="Bilodeau G."/>
        </authorList>
    </citation>
    <scope>NUCLEOTIDE SEQUENCE [LARGE SCALE GENOMIC DNA]</scope>
    <source>
        <strain evidence="3 4">CBS 197.66</strain>
    </source>
</reference>
<evidence type="ECO:0000313" key="4">
    <source>
        <dbReference type="Proteomes" id="UP000462212"/>
    </source>
</evidence>
<protein>
    <submittedName>
        <fullName evidence="3">Short chain dehydrogenase</fullName>
    </submittedName>
</protein>
<dbReference type="Gene3D" id="3.40.50.720">
    <property type="entry name" value="NAD(P)-binding Rossmann-like Domain"/>
    <property type="match status" value="1"/>
</dbReference>
<dbReference type="OrthoDB" id="1933717at2759"/>
<sequence length="305" mass="32499">MPPPRGTPNPLEGPGDYDVTKLVHNDTYPAISPLFTPAPAHNKAVFIVGASRGLGLAMAKSFARAGASHIAIGARSSLSAQSADITAAATAAQRPTPTVLPVQLNISDRKSTEAAAALVEKEFGRLDIVVLNAAILSGRGKVLDSDPDEWWETMTVNVKGPYLVTRAVLPLLLKGGDKTIVALSSVGAHCVTPGLSAYQGTKLAVLRFMEFVSVEYGAQGVLAFAVHPGNIPTDMIGGPEGVSEELKPIFVETPELSADTIVFLTKEKREWLGGRYINCTWDMPELMAQEDEIVKGDKLKVRLVF</sequence>
<evidence type="ECO:0000313" key="3">
    <source>
        <dbReference type="EMBL" id="TVY41284.1"/>
    </source>
</evidence>
<keyword evidence="4" id="KW-1185">Reference proteome</keyword>
<comment type="caution">
    <text evidence="3">The sequence shown here is derived from an EMBL/GenBank/DDBJ whole genome shotgun (WGS) entry which is preliminary data.</text>
</comment>
<dbReference type="PANTHER" id="PTHR42760">
    <property type="entry name" value="SHORT-CHAIN DEHYDROGENASES/REDUCTASES FAMILY MEMBER"/>
    <property type="match status" value="1"/>
</dbReference>
<dbReference type="InterPro" id="IPR036291">
    <property type="entry name" value="NAD(P)-bd_dom_sf"/>
</dbReference>
<accession>A0A8H8RT21</accession>
<dbReference type="PRINTS" id="PR00081">
    <property type="entry name" value="GDHRDH"/>
</dbReference>
<gene>
    <name evidence="3" type="primary">citE_0</name>
    <name evidence="3" type="ORF">LSUB1_G002219</name>
</gene>
<dbReference type="InterPro" id="IPR002347">
    <property type="entry name" value="SDR_fam"/>
</dbReference>
<comment type="similarity">
    <text evidence="1">Belongs to the short-chain dehydrogenases/reductases (SDR) family.</text>
</comment>